<dbReference type="InterPro" id="IPR032675">
    <property type="entry name" value="LRR_dom_sf"/>
</dbReference>
<proteinExistence type="predicted"/>
<accession>A0A165MTW2</accession>
<dbReference type="Proteomes" id="UP000076727">
    <property type="component" value="Unassembled WGS sequence"/>
</dbReference>
<reference evidence="1 2" key="1">
    <citation type="journal article" date="2016" name="Mol. Biol. Evol.">
        <title>Comparative Genomics of Early-Diverging Mushroom-Forming Fungi Provides Insights into the Origins of Lignocellulose Decay Capabilities.</title>
        <authorList>
            <person name="Nagy L.G."/>
            <person name="Riley R."/>
            <person name="Tritt A."/>
            <person name="Adam C."/>
            <person name="Daum C."/>
            <person name="Floudas D."/>
            <person name="Sun H."/>
            <person name="Yadav J.S."/>
            <person name="Pangilinan J."/>
            <person name="Larsson K.H."/>
            <person name="Matsuura K."/>
            <person name="Barry K."/>
            <person name="Labutti K."/>
            <person name="Kuo R."/>
            <person name="Ohm R.A."/>
            <person name="Bhattacharya S.S."/>
            <person name="Shirouzu T."/>
            <person name="Yoshinaga Y."/>
            <person name="Martin F.M."/>
            <person name="Grigoriev I.V."/>
            <person name="Hibbett D.S."/>
        </authorList>
    </citation>
    <scope>NUCLEOTIDE SEQUENCE [LARGE SCALE GENOMIC DNA]</scope>
    <source>
        <strain evidence="1 2">L-15889</strain>
    </source>
</reference>
<gene>
    <name evidence="1" type="ORF">DAEQUDRAFT_730608</name>
</gene>
<evidence type="ECO:0000313" key="1">
    <source>
        <dbReference type="EMBL" id="KZT66114.1"/>
    </source>
</evidence>
<name>A0A165MTW2_9APHY</name>
<dbReference type="InterPro" id="IPR036047">
    <property type="entry name" value="F-box-like_dom_sf"/>
</dbReference>
<dbReference type="OrthoDB" id="2788229at2759"/>
<keyword evidence="2" id="KW-1185">Reference proteome</keyword>
<organism evidence="1 2">
    <name type="scientific">Daedalea quercina L-15889</name>
    <dbReference type="NCBI Taxonomy" id="1314783"/>
    <lineage>
        <taxon>Eukaryota</taxon>
        <taxon>Fungi</taxon>
        <taxon>Dikarya</taxon>
        <taxon>Basidiomycota</taxon>
        <taxon>Agaricomycotina</taxon>
        <taxon>Agaricomycetes</taxon>
        <taxon>Polyporales</taxon>
        <taxon>Fomitopsis</taxon>
    </lineage>
</organism>
<sequence>MGASLVLNSMCPEHSLQLPLELCDHILCFLSDDLATLASCSLTCRAWLPTTRALTFRTLVVASEGSYRRAERMLADHPHLTRCVRELHIAGASLVVYRSFSELFALVPSLPRLKHLRLHHWAFLGDQIASNRTPPSPRAMFVSVRELTLHIVYPRALDLVRLIRACPNLRALHFSVVLFRDANSLDIDAHSSEVSPPLETMSLETLTWRRSALFLLQWLLRGPAKLRIRNISLAWGEDTKDAAHSSVPQGEEMDVALVVARDTLREAGPTLVRLELCVDCSERHSLVDYGLSSCVNLRTVKLESSYRNRTPSSWAFDWIVHAIRQLNSGVLDSIEVGLGWACDARPIAVGAIESLDHALVDLVKGKPTISIALTVFEWSDELVEEAARGFPGLRAAGVRFCVRMDPEATERALLEAYPSLGDMCPSQSRVRWFP</sequence>
<dbReference type="EMBL" id="KV429094">
    <property type="protein sequence ID" value="KZT66114.1"/>
    <property type="molecule type" value="Genomic_DNA"/>
</dbReference>
<protein>
    <recommendedName>
        <fullName evidence="3">F-box domain-containing protein</fullName>
    </recommendedName>
</protein>
<dbReference type="SUPFAM" id="SSF81383">
    <property type="entry name" value="F-box domain"/>
    <property type="match status" value="1"/>
</dbReference>
<evidence type="ECO:0008006" key="3">
    <source>
        <dbReference type="Google" id="ProtNLM"/>
    </source>
</evidence>
<dbReference type="AlphaFoldDB" id="A0A165MTW2"/>
<dbReference type="CDD" id="cd09917">
    <property type="entry name" value="F-box_SF"/>
    <property type="match status" value="1"/>
</dbReference>
<dbReference type="Gene3D" id="3.80.10.10">
    <property type="entry name" value="Ribonuclease Inhibitor"/>
    <property type="match status" value="1"/>
</dbReference>
<evidence type="ECO:0000313" key="2">
    <source>
        <dbReference type="Proteomes" id="UP000076727"/>
    </source>
</evidence>
<dbReference type="SUPFAM" id="SSF52047">
    <property type="entry name" value="RNI-like"/>
    <property type="match status" value="1"/>
</dbReference>